<evidence type="ECO:0000313" key="2">
    <source>
        <dbReference type="Proteomes" id="UP001320209"/>
    </source>
</evidence>
<evidence type="ECO:0000313" key="1">
    <source>
        <dbReference type="EMBL" id="BDB96372.1"/>
    </source>
</evidence>
<name>A0ABM7V989_9PROT</name>
<dbReference type="Proteomes" id="UP001320209">
    <property type="component" value="Chromosome"/>
</dbReference>
<keyword evidence="2" id="KW-1185">Reference proteome</keyword>
<proteinExistence type="predicted"/>
<accession>A0ABM7V989</accession>
<dbReference type="RefSeq" id="WP_236864690.1">
    <property type="nucleotide sequence ID" value="NZ_AP025225.1"/>
</dbReference>
<reference evidence="1" key="1">
    <citation type="submission" date="2021-10" db="EMBL/GenBank/DDBJ databases">
        <title>Genome Sequence of The Candidatus Hydrogeosomobacter endosymbioticus, an Intracellular Bacterial Symbiont of the Anaerobic Ciliate GW7.</title>
        <authorList>
            <person name="Shiohama Y."/>
            <person name="Shinzato N."/>
        </authorList>
    </citation>
    <scope>NUCLEOTIDE SEQUENCE [LARGE SCALE GENOMIC DNA]</scope>
    <source>
        <strain evidence="1">200920</strain>
    </source>
</reference>
<sequence length="100" mass="12057">MRYSLDIEKFSSKIRDRNKQILRAQIFYLNPCVLAWGRSPKDLSTTMSNVIDLNFYRKFQVVLVIEDEDLQFFTNGKVYKKTVKKNFRNVRHSYKKDNKK</sequence>
<organism evidence="1 2">
    <name type="scientific">Candidatus Hydrogenosomobacter endosymbioticus</name>
    <dbReference type="NCBI Taxonomy" id="2558174"/>
    <lineage>
        <taxon>Bacteria</taxon>
        <taxon>Pseudomonadati</taxon>
        <taxon>Pseudomonadota</taxon>
        <taxon>Alphaproteobacteria</taxon>
        <taxon>Holosporales</taxon>
        <taxon>Holosporaceae</taxon>
        <taxon>Candidatus Hydrogenosomobacter</taxon>
    </lineage>
</organism>
<gene>
    <name evidence="1" type="ORF">HYD_5050</name>
</gene>
<protein>
    <submittedName>
        <fullName evidence="1">Uncharacterized protein</fullName>
    </submittedName>
</protein>
<dbReference type="EMBL" id="AP025225">
    <property type="protein sequence ID" value="BDB96372.1"/>
    <property type="molecule type" value="Genomic_DNA"/>
</dbReference>